<feature type="compositionally biased region" description="Basic and acidic residues" evidence="1">
    <location>
        <begin position="250"/>
        <end position="260"/>
    </location>
</feature>
<proteinExistence type="predicted"/>
<evidence type="ECO:0000259" key="2">
    <source>
        <dbReference type="PROSITE" id="PS51184"/>
    </source>
</evidence>
<evidence type="ECO:0000256" key="1">
    <source>
        <dbReference type="SAM" id="MobiDB-lite"/>
    </source>
</evidence>
<feature type="compositionally biased region" description="Polar residues" evidence="1">
    <location>
        <begin position="182"/>
        <end position="218"/>
    </location>
</feature>
<protein>
    <recommendedName>
        <fullName evidence="2">JmjC domain-containing protein</fullName>
    </recommendedName>
</protein>
<sequence>MSAQAKFLACLERLNAAEAMVVTGGSSQEEVLAILRGLRTGLRDYQEEVGEVTPGPQEARCRYCHHKGSRSQGEEEDSTSAVAELQAHDSTTRLTSRPVTPQTDESTNRQIENSSTTVPSHDDSTTKFTSTPATSGTEECTTRLTSTPVTAHTEHSTITQNDNSFTTLPGHDDSTILFTARPVTSRTKESTTQLASRPVTPQTEASTNLQIDNSSTALESHDDSAGEDTETDESIRLPSRGDPTDTETDESTRLPSHDDPTPAADPQTNESTSLPTHDDSSESETDEPPPLSTHDDSSDSETDEPTSLSSHDDPSDSEMDEPTSLSSHDDSSDSETDESPPLSTRENSPDPETSTQLDSTTTTRLPSRPSPPKATNRPRSKWSLTIQEMGENLAANITKLMADETCLGLVSIADFDTDVDWADFAAAMVPPAKKRGHGVVYSKSSVSGVGLLGNAGSRTFQFPDMSQVSSEESPSREACLDYVRQLIDSPPKNAVPYYVGPPLYHDDERFTSRFDDLLHPGPALAEMHLIDGVNKPWLHAGLKGSGTAFHCEDADLGSYNLVLGGWKLWILIRESSHPAFEELVRKHWSCNRCEQFVRHNALLIGPETLTANDIEFDIHIAGPGDLVFTRPRQYHAVINVTPCVAIAVNFLPLGQPFLRKDLLLVVCPKCGLYNLDLEHLQKHMQRVSYRPMRTKTTTRTVSTTATATASNTAEKRKTAPTKSSPTKSKKAQTAPAAKDLQTQVDQLCKLRGNRPTTQMALKLVAAIRSPQAIHQFRDLVASMRDRGFHTARFDVRGDHSLCVLKLATNVNVSQRKSKLETFFVRLNQYHLAMVMDRLKLGRKRSDTEDITRVRQCTGWNDRQYAEQRTRGNKWIRLCDGARFDGLLCFMFLHSLPGSDVSPDHYLNMSDQDLQVFHHLLLLDKQTESVCAAGQAFQRSLNSTSMDTEFYWEGQSVDVDVGVEEDPETLLASLKPFPTHPTRPTENVYDPGKYPHWPKPPNWPWDWPADPTSLPAGQSRCDLCRSPPCRCAAEPQRAMPRIKHFEGRRGLQAVANGLGQLAYRADGVIGVFAAELIPLDTRHHDGWALELVRDDIGGSVCQVYARDMGNSFRLLLNTAARESNAKFASTVVSGKWRIMVVATRDILDGEEITVAVTDGTEG</sequence>
<dbReference type="Pfam" id="PF02373">
    <property type="entry name" value="JmjC"/>
    <property type="match status" value="1"/>
</dbReference>
<feature type="region of interest" description="Disordered" evidence="1">
    <location>
        <begin position="692"/>
        <end position="738"/>
    </location>
</feature>
<dbReference type="PANTHER" id="PTHR10694">
    <property type="entry name" value="LYSINE-SPECIFIC DEMETHYLASE"/>
    <property type="match status" value="1"/>
</dbReference>
<dbReference type="GeneID" id="27347860"/>
<evidence type="ECO:0000313" key="3">
    <source>
        <dbReference type="EMBL" id="KIW25500.1"/>
    </source>
</evidence>
<dbReference type="Proteomes" id="UP000054466">
    <property type="component" value="Unassembled WGS sequence"/>
</dbReference>
<dbReference type="Gene3D" id="2.170.270.10">
    <property type="entry name" value="SET domain"/>
    <property type="match status" value="1"/>
</dbReference>
<feature type="domain" description="JmjC" evidence="2">
    <location>
        <begin position="510"/>
        <end position="667"/>
    </location>
</feature>
<feature type="region of interest" description="Disordered" evidence="1">
    <location>
        <begin position="65"/>
        <end position="382"/>
    </location>
</feature>
<dbReference type="InterPro" id="IPR003347">
    <property type="entry name" value="JmjC_dom"/>
</dbReference>
<dbReference type="GO" id="GO:0032452">
    <property type="term" value="F:histone demethylase activity"/>
    <property type="evidence" value="ECO:0007669"/>
    <property type="project" value="TreeGrafter"/>
</dbReference>
<dbReference type="EMBL" id="KN847044">
    <property type="protein sequence ID" value="KIW25500.1"/>
    <property type="molecule type" value="Genomic_DNA"/>
</dbReference>
<gene>
    <name evidence="3" type="ORF">PV07_08666</name>
</gene>
<feature type="compositionally biased region" description="Polar residues" evidence="1">
    <location>
        <begin position="92"/>
        <end position="119"/>
    </location>
</feature>
<dbReference type="SUPFAM" id="SSF82199">
    <property type="entry name" value="SET domain"/>
    <property type="match status" value="1"/>
</dbReference>
<feature type="compositionally biased region" description="Polar residues" evidence="1">
    <location>
        <begin position="266"/>
        <end position="275"/>
    </location>
</feature>
<dbReference type="STRING" id="569365.A0A0D2C4Z8"/>
<name>A0A0D2C4Z8_9EURO</name>
<evidence type="ECO:0000313" key="4">
    <source>
        <dbReference type="Proteomes" id="UP000054466"/>
    </source>
</evidence>
<organism evidence="3 4">
    <name type="scientific">Cladophialophora immunda</name>
    <dbReference type="NCBI Taxonomy" id="569365"/>
    <lineage>
        <taxon>Eukaryota</taxon>
        <taxon>Fungi</taxon>
        <taxon>Dikarya</taxon>
        <taxon>Ascomycota</taxon>
        <taxon>Pezizomycotina</taxon>
        <taxon>Eurotiomycetes</taxon>
        <taxon>Chaetothyriomycetidae</taxon>
        <taxon>Chaetothyriales</taxon>
        <taxon>Herpotrichiellaceae</taxon>
        <taxon>Cladophialophora</taxon>
    </lineage>
</organism>
<dbReference type="VEuPathDB" id="FungiDB:PV07_08666"/>
<dbReference type="GO" id="GO:0005634">
    <property type="term" value="C:nucleus"/>
    <property type="evidence" value="ECO:0007669"/>
    <property type="project" value="TreeGrafter"/>
</dbReference>
<dbReference type="SMART" id="SM00558">
    <property type="entry name" value="JmjC"/>
    <property type="match status" value="1"/>
</dbReference>
<dbReference type="Gene3D" id="2.60.120.650">
    <property type="entry name" value="Cupin"/>
    <property type="match status" value="1"/>
</dbReference>
<dbReference type="RefSeq" id="XP_016245716.1">
    <property type="nucleotide sequence ID" value="XM_016395860.1"/>
</dbReference>
<dbReference type="OrthoDB" id="4117680at2759"/>
<dbReference type="InterPro" id="IPR046341">
    <property type="entry name" value="SET_dom_sf"/>
</dbReference>
<keyword evidence="4" id="KW-1185">Reference proteome</keyword>
<dbReference type="PROSITE" id="PS51184">
    <property type="entry name" value="JMJC"/>
    <property type="match status" value="1"/>
</dbReference>
<dbReference type="SUPFAM" id="SSF51197">
    <property type="entry name" value="Clavaminate synthase-like"/>
    <property type="match status" value="1"/>
</dbReference>
<dbReference type="HOGENOM" id="CLU_275197_0_0_1"/>
<feature type="compositionally biased region" description="Polar residues" evidence="1">
    <location>
        <begin position="126"/>
        <end position="167"/>
    </location>
</feature>
<dbReference type="GO" id="GO:0000785">
    <property type="term" value="C:chromatin"/>
    <property type="evidence" value="ECO:0007669"/>
    <property type="project" value="TreeGrafter"/>
</dbReference>
<dbReference type="AlphaFoldDB" id="A0A0D2C4Z8"/>
<feature type="compositionally biased region" description="Low complexity" evidence="1">
    <location>
        <begin position="694"/>
        <end position="712"/>
    </location>
</feature>
<accession>A0A0D2C4Z8</accession>
<feature type="compositionally biased region" description="Low complexity" evidence="1">
    <location>
        <begin position="353"/>
        <end position="367"/>
    </location>
</feature>
<dbReference type="GO" id="GO:0010468">
    <property type="term" value="P:regulation of gene expression"/>
    <property type="evidence" value="ECO:0007669"/>
    <property type="project" value="TreeGrafter"/>
</dbReference>
<reference evidence="3 4" key="1">
    <citation type="submission" date="2015-01" db="EMBL/GenBank/DDBJ databases">
        <title>The Genome Sequence of Cladophialophora immunda CBS83496.</title>
        <authorList>
            <consortium name="The Broad Institute Genomics Platform"/>
            <person name="Cuomo C."/>
            <person name="de Hoog S."/>
            <person name="Gorbushina A."/>
            <person name="Stielow B."/>
            <person name="Teixiera M."/>
            <person name="Abouelleil A."/>
            <person name="Chapman S.B."/>
            <person name="Priest M."/>
            <person name="Young S.K."/>
            <person name="Wortman J."/>
            <person name="Nusbaum C."/>
            <person name="Birren B."/>
        </authorList>
    </citation>
    <scope>NUCLEOTIDE SEQUENCE [LARGE SCALE GENOMIC DNA]</scope>
    <source>
        <strain evidence="3 4">CBS 83496</strain>
    </source>
</reference>